<dbReference type="Proteomes" id="UP000013024">
    <property type="component" value="Unassembled WGS sequence"/>
</dbReference>
<keyword evidence="3" id="KW-1185">Reference proteome</keyword>
<keyword evidence="1" id="KW-1133">Transmembrane helix</keyword>
<dbReference type="GeneID" id="92919660"/>
<feature type="transmembrane region" description="Helical" evidence="1">
    <location>
        <begin position="24"/>
        <end position="43"/>
    </location>
</feature>
<evidence type="ECO:0000313" key="3">
    <source>
        <dbReference type="Proteomes" id="UP000013024"/>
    </source>
</evidence>
<gene>
    <name evidence="2" type="ORF">F936_01961</name>
</gene>
<reference evidence="2 3" key="1">
    <citation type="submission" date="2013-02" db="EMBL/GenBank/DDBJ databases">
        <title>The Genome Sequence of Acinetobacter calcoaceticus CIP 81.8.</title>
        <authorList>
            <consortium name="The Broad Institute Genome Sequencing Platform"/>
            <consortium name="The Broad Institute Genome Sequencing Center for Infectious Disease"/>
            <person name="Cerqueira G."/>
            <person name="Feldgarden M."/>
            <person name="Courvalin P."/>
            <person name="Perichon B."/>
            <person name="Grillot-Courvalin C."/>
            <person name="Clermont D."/>
            <person name="Rocha E."/>
            <person name="Yoon E.-J."/>
            <person name="Nemec A."/>
            <person name="Walker B."/>
            <person name="Young S.K."/>
            <person name="Zeng Q."/>
            <person name="Gargeya S."/>
            <person name="Fitzgerald M."/>
            <person name="Haas B."/>
            <person name="Abouelleil A."/>
            <person name="Alvarado L."/>
            <person name="Arachchi H.M."/>
            <person name="Berlin A.M."/>
            <person name="Chapman S.B."/>
            <person name="Dewar J."/>
            <person name="Goldberg J."/>
            <person name="Griggs A."/>
            <person name="Gujja S."/>
            <person name="Hansen M."/>
            <person name="Howarth C."/>
            <person name="Imamovic A."/>
            <person name="Larimer J."/>
            <person name="McCowan C."/>
            <person name="Murphy C."/>
            <person name="Neiman D."/>
            <person name="Pearson M."/>
            <person name="Priest M."/>
            <person name="Roberts A."/>
            <person name="Saif S."/>
            <person name="Shea T."/>
            <person name="Sisk P."/>
            <person name="Sykes S."/>
            <person name="Wortman J."/>
            <person name="Nusbaum C."/>
            <person name="Birren B."/>
        </authorList>
    </citation>
    <scope>NUCLEOTIDE SEQUENCE [LARGE SCALE GENOMIC DNA]</scope>
    <source>
        <strain evidence="2 3">CIP 81.8</strain>
    </source>
</reference>
<feature type="transmembrane region" description="Helical" evidence="1">
    <location>
        <begin position="55"/>
        <end position="79"/>
    </location>
</feature>
<evidence type="ECO:0008006" key="4">
    <source>
        <dbReference type="Google" id="ProtNLM"/>
    </source>
</evidence>
<protein>
    <recommendedName>
        <fullName evidence="4">SMODS and SLOG-associating 2TM effector domain-containing protein</fullName>
    </recommendedName>
</protein>
<name>A0ABN0K5Y0_ACICA</name>
<proteinExistence type="predicted"/>
<dbReference type="EMBL" id="APQI01000004">
    <property type="protein sequence ID" value="ENV98878.1"/>
    <property type="molecule type" value="Genomic_DNA"/>
</dbReference>
<comment type="caution">
    <text evidence="2">The sequence shown here is derived from an EMBL/GenBank/DDBJ whole genome shotgun (WGS) entry which is preliminary data.</text>
</comment>
<evidence type="ECO:0000256" key="1">
    <source>
        <dbReference type="SAM" id="Phobius"/>
    </source>
</evidence>
<feature type="transmembrane region" description="Helical" evidence="1">
    <location>
        <begin position="157"/>
        <end position="182"/>
    </location>
</feature>
<keyword evidence="1" id="KW-0472">Membrane</keyword>
<dbReference type="RefSeq" id="WP_005047040.1">
    <property type="nucleotide sequence ID" value="NZ_KB849780.1"/>
</dbReference>
<evidence type="ECO:0000313" key="2">
    <source>
        <dbReference type="EMBL" id="ENV98878.1"/>
    </source>
</evidence>
<accession>A0ABN0K5Y0</accession>
<sequence length="184" mass="21993">MNLEKRLEIYKAEYYFQIDFKEKLYARMAIYAVLITGCITANITMFDTLILNSEMLLTFFVFLWEVMIVLLIFTLYGFYCLSHIKLDSWTNTSSDMENYRNVLENHYIQHSQSTIQDPNFETEKQEYVNDQYTLYLVEQYSQCSTVIRDNNIYRQRWLLKIMSCTYALLILTGILGCIYLIVKI</sequence>
<organism evidence="2 3">
    <name type="scientific">Acinetobacter calcoaceticus DSM 30006 = CIP 81.8</name>
    <dbReference type="NCBI Taxonomy" id="981331"/>
    <lineage>
        <taxon>Bacteria</taxon>
        <taxon>Pseudomonadati</taxon>
        <taxon>Pseudomonadota</taxon>
        <taxon>Gammaproteobacteria</taxon>
        <taxon>Moraxellales</taxon>
        <taxon>Moraxellaceae</taxon>
        <taxon>Acinetobacter</taxon>
        <taxon>Acinetobacter calcoaceticus/baumannii complex</taxon>
    </lineage>
</organism>
<keyword evidence="1" id="KW-0812">Transmembrane</keyword>